<keyword evidence="3 13" id="KW-0723">Serine/threonine-protein kinase</keyword>
<dbReference type="GO" id="GO:0004674">
    <property type="term" value="F:protein serine/threonine kinase activity"/>
    <property type="evidence" value="ECO:0007669"/>
    <property type="project" value="UniProtKB-KW"/>
</dbReference>
<dbReference type="SMART" id="SM00220">
    <property type="entry name" value="S_TKc"/>
    <property type="match status" value="1"/>
</dbReference>
<sequence>MKPVQNYWSFSGRLLLLSFTCFYSSFCFGRDTITSTNFIKDPATIISNSSSFELGFFTPVNSTSRYVGIWFKQQISVQMVVWVANRDNPLHDAAGIFTISKDGNLVVLDGNNAVVWSSNISSSSSSGTNTSARISDTGNLVLEDTASGLVLWESFKHPTHAYLPSMEFITNTKTDEEIGLTSWNTPSDPSMGNFSLTLFIHNIPENVIWNGRTPYWRSGPWNGQTFIGMPEMKSVYLSGNSLLIEDQTYHLTNGQKSMYIFLSSQGNVERRAWDSTEERWKVIWSAPRTQCDFYGACGAFGFCNAKASPVCRCLRGFKPKQEEEWNQGNWSGGCVRITPVKCGKFNTANAEEDGFSKVEMVKVPFLAEWSNSSATADDCKHECLKNCSCSAYAYENGIHCMLWKSDLIDIQKFESGGADVYLRLAYADLDHTIPSTEDVKHKKGIIIALVVAGMFIISIIVIYFSWRWKTHKHAKKTRGKKMSLFNELRGNFLNSTMGHRIGDNLNQELPTYDLEKLEIATNHFHMGNKLGEGGFGPVYKGRLVDGQEIAVKRLSTASAQGLEEFINEVTVISKLQHRNLVRLFGCCVEAEEKMLIYEYMPNLSLDAFIFDSSKQKLLDWGKRLNIIRGIARGLLYLHKDSRLKIIHRDLKASNILLDENFNPKISDFGMARIFGNNEDQASTLRVVGTYGYMSPEYAMQGRFSEKSDVFSFGVLLLEIISGRKNTSFCHDENVISLLGLAWKLWNEENLISLIDPAIHDSCHHTEILRCMHIGLLCVQEAIKDRPNMLTILSMLNSEIIDLYPPKQPGFTSIKFESNTNLAQHSQGKRSVNMVTITKIEGR</sequence>
<reference evidence="19" key="1">
    <citation type="submission" date="2025-08" db="UniProtKB">
        <authorList>
            <consortium name="RefSeq"/>
        </authorList>
    </citation>
    <scope>IDENTIFICATION</scope>
    <source>
        <strain evidence="19">OHB3-1</strain>
    </source>
</reference>
<evidence type="ECO:0000256" key="9">
    <source>
        <dbReference type="ARBA" id="ARBA00023157"/>
    </source>
</evidence>
<dbReference type="GO" id="GO:0005524">
    <property type="term" value="F:ATP binding"/>
    <property type="evidence" value="ECO:0007669"/>
    <property type="project" value="UniProtKB-KW"/>
</dbReference>
<dbReference type="InterPro" id="IPR000858">
    <property type="entry name" value="S_locus_glycoprot_dom"/>
</dbReference>
<dbReference type="PROSITE" id="PS50948">
    <property type="entry name" value="PAN"/>
    <property type="match status" value="1"/>
</dbReference>
<keyword evidence="6 13" id="KW-0547">Nucleotide-binding</keyword>
<proteinExistence type="inferred from homology"/>
<dbReference type="GeneID" id="111010813"/>
<keyword evidence="14" id="KW-0472">Membrane</keyword>
<dbReference type="InterPro" id="IPR008271">
    <property type="entry name" value="Ser/Thr_kinase_AS"/>
</dbReference>
<dbReference type="Gene3D" id="1.10.510.10">
    <property type="entry name" value="Transferase(Phosphotransferase) domain 1"/>
    <property type="match status" value="1"/>
</dbReference>
<keyword evidence="5" id="KW-0732">Signal</keyword>
<dbReference type="InterPro" id="IPR024171">
    <property type="entry name" value="SRK-like_kinase"/>
</dbReference>
<feature type="domain" description="Apple" evidence="17">
    <location>
        <begin position="342"/>
        <end position="425"/>
    </location>
</feature>
<dbReference type="GO" id="GO:0005886">
    <property type="term" value="C:plasma membrane"/>
    <property type="evidence" value="ECO:0007669"/>
    <property type="project" value="UniProtKB-SubCell"/>
</dbReference>
<evidence type="ECO:0000256" key="12">
    <source>
        <dbReference type="ARBA" id="ARBA00048679"/>
    </source>
</evidence>
<keyword evidence="10" id="KW-0325">Glycoprotein</keyword>
<dbReference type="KEGG" id="mcha:111010813"/>
<dbReference type="CDD" id="cd00028">
    <property type="entry name" value="B_lectin"/>
    <property type="match status" value="1"/>
</dbReference>
<evidence type="ECO:0000313" key="19">
    <source>
        <dbReference type="RefSeq" id="XP_022140069.1"/>
    </source>
</evidence>
<evidence type="ECO:0000256" key="7">
    <source>
        <dbReference type="ARBA" id="ARBA00022777"/>
    </source>
</evidence>
<evidence type="ECO:0000256" key="5">
    <source>
        <dbReference type="ARBA" id="ARBA00022729"/>
    </source>
</evidence>
<dbReference type="InterPro" id="IPR011009">
    <property type="entry name" value="Kinase-like_dom_sf"/>
</dbReference>
<dbReference type="InterPro" id="IPR001480">
    <property type="entry name" value="Bulb-type_lectin_dom"/>
</dbReference>
<keyword evidence="14" id="KW-0812">Transmembrane</keyword>
<evidence type="ECO:0000259" key="16">
    <source>
        <dbReference type="PROSITE" id="PS50927"/>
    </source>
</evidence>
<comment type="subcellular location">
    <subcellularLocation>
        <location evidence="1">Cell membrane</location>
        <topology evidence="1">Single-pass type I membrane protein</topology>
    </subcellularLocation>
</comment>
<keyword evidence="4 13" id="KW-0808">Transferase</keyword>
<dbReference type="RefSeq" id="XP_022140069.1">
    <property type="nucleotide sequence ID" value="XM_022284377.1"/>
</dbReference>
<evidence type="ECO:0000256" key="10">
    <source>
        <dbReference type="ARBA" id="ARBA00023180"/>
    </source>
</evidence>
<organism evidence="18 19">
    <name type="scientific">Momordica charantia</name>
    <name type="common">Bitter gourd</name>
    <name type="synonym">Balsam pear</name>
    <dbReference type="NCBI Taxonomy" id="3673"/>
    <lineage>
        <taxon>Eukaryota</taxon>
        <taxon>Viridiplantae</taxon>
        <taxon>Streptophyta</taxon>
        <taxon>Embryophyta</taxon>
        <taxon>Tracheophyta</taxon>
        <taxon>Spermatophyta</taxon>
        <taxon>Magnoliopsida</taxon>
        <taxon>eudicotyledons</taxon>
        <taxon>Gunneridae</taxon>
        <taxon>Pentapetalae</taxon>
        <taxon>rosids</taxon>
        <taxon>fabids</taxon>
        <taxon>Cucurbitales</taxon>
        <taxon>Cucurbitaceae</taxon>
        <taxon>Momordiceae</taxon>
        <taxon>Momordica</taxon>
    </lineage>
</organism>
<evidence type="ECO:0000256" key="3">
    <source>
        <dbReference type="ARBA" id="ARBA00022527"/>
    </source>
</evidence>
<dbReference type="Pfam" id="PF08276">
    <property type="entry name" value="PAN_2"/>
    <property type="match status" value="1"/>
</dbReference>
<evidence type="ECO:0000256" key="4">
    <source>
        <dbReference type="ARBA" id="ARBA00022679"/>
    </source>
</evidence>
<dbReference type="OrthoDB" id="1934880at2759"/>
<keyword evidence="14" id="KW-1133">Transmembrane helix</keyword>
<dbReference type="Gene3D" id="3.30.200.20">
    <property type="entry name" value="Phosphorylase Kinase, domain 1"/>
    <property type="match status" value="1"/>
</dbReference>
<evidence type="ECO:0000256" key="2">
    <source>
        <dbReference type="ARBA" id="ARBA00022475"/>
    </source>
</evidence>
<dbReference type="Pfam" id="PF00954">
    <property type="entry name" value="S_locus_glycop"/>
    <property type="match status" value="1"/>
</dbReference>
<evidence type="ECO:0000256" key="14">
    <source>
        <dbReference type="SAM" id="Phobius"/>
    </source>
</evidence>
<evidence type="ECO:0000313" key="18">
    <source>
        <dbReference type="Proteomes" id="UP000504603"/>
    </source>
</evidence>
<keyword evidence="9" id="KW-1015">Disulfide bond</keyword>
<evidence type="ECO:0000259" key="15">
    <source>
        <dbReference type="PROSITE" id="PS50011"/>
    </source>
</evidence>
<dbReference type="Pfam" id="PF07714">
    <property type="entry name" value="PK_Tyr_Ser-Thr"/>
    <property type="match status" value="1"/>
</dbReference>
<gene>
    <name evidence="19" type="primary">LOC111010813</name>
</gene>
<keyword evidence="2" id="KW-1003">Cell membrane</keyword>
<dbReference type="FunFam" id="2.90.10.10:FF:000001">
    <property type="entry name" value="G-type lectin S-receptor-like serine/threonine-protein kinase"/>
    <property type="match status" value="1"/>
</dbReference>
<evidence type="ECO:0000259" key="17">
    <source>
        <dbReference type="PROSITE" id="PS50948"/>
    </source>
</evidence>
<dbReference type="CDD" id="cd14066">
    <property type="entry name" value="STKc_IRAK"/>
    <property type="match status" value="1"/>
</dbReference>
<dbReference type="InterPro" id="IPR003609">
    <property type="entry name" value="Pan_app"/>
</dbReference>
<dbReference type="PROSITE" id="PS00108">
    <property type="entry name" value="PROTEIN_KINASE_ST"/>
    <property type="match status" value="1"/>
</dbReference>
<comment type="catalytic activity">
    <reaction evidence="11 13">
        <text>L-threonyl-[protein] + ATP = O-phospho-L-threonyl-[protein] + ADP + H(+)</text>
        <dbReference type="Rhea" id="RHEA:46608"/>
        <dbReference type="Rhea" id="RHEA-COMP:11060"/>
        <dbReference type="Rhea" id="RHEA-COMP:11605"/>
        <dbReference type="ChEBI" id="CHEBI:15378"/>
        <dbReference type="ChEBI" id="CHEBI:30013"/>
        <dbReference type="ChEBI" id="CHEBI:30616"/>
        <dbReference type="ChEBI" id="CHEBI:61977"/>
        <dbReference type="ChEBI" id="CHEBI:456216"/>
        <dbReference type="EC" id="2.7.11.1"/>
    </reaction>
</comment>
<name>A0A6J1CEQ2_MOMCH</name>
<evidence type="ECO:0000256" key="11">
    <source>
        <dbReference type="ARBA" id="ARBA00047899"/>
    </source>
</evidence>
<dbReference type="SUPFAM" id="SSF56112">
    <property type="entry name" value="Protein kinase-like (PK-like)"/>
    <property type="match status" value="1"/>
</dbReference>
<dbReference type="FunFam" id="1.10.510.10:FF:000060">
    <property type="entry name" value="G-type lectin S-receptor-like serine/threonine-protein kinase"/>
    <property type="match status" value="1"/>
</dbReference>
<dbReference type="InterPro" id="IPR000719">
    <property type="entry name" value="Prot_kinase_dom"/>
</dbReference>
<feature type="domain" description="Protein kinase" evidence="15">
    <location>
        <begin position="524"/>
        <end position="800"/>
    </location>
</feature>
<keyword evidence="18" id="KW-1185">Reference proteome</keyword>
<comment type="similarity">
    <text evidence="13">Belongs to the protein kinase superfamily. Ser/Thr protein kinase family.</text>
</comment>
<feature type="domain" description="Bulb-type lectin" evidence="16">
    <location>
        <begin position="30"/>
        <end position="155"/>
    </location>
</feature>
<dbReference type="Proteomes" id="UP000504603">
    <property type="component" value="Unplaced"/>
</dbReference>
<dbReference type="Gene3D" id="2.90.10.10">
    <property type="entry name" value="Bulb-type lectin domain"/>
    <property type="match status" value="1"/>
</dbReference>
<keyword evidence="8 13" id="KW-0067">ATP-binding</keyword>
<dbReference type="SMART" id="SM00473">
    <property type="entry name" value="PAN_AP"/>
    <property type="match status" value="1"/>
</dbReference>
<dbReference type="PROSITE" id="PS50011">
    <property type="entry name" value="PROTEIN_KINASE_DOM"/>
    <property type="match status" value="1"/>
</dbReference>
<keyword evidence="7 13" id="KW-0418">Kinase</keyword>
<dbReference type="CDD" id="cd01098">
    <property type="entry name" value="PAN_AP_plant"/>
    <property type="match status" value="1"/>
</dbReference>
<evidence type="ECO:0000256" key="13">
    <source>
        <dbReference type="PIRNR" id="PIRNR000641"/>
    </source>
</evidence>
<dbReference type="PANTHER" id="PTHR27002">
    <property type="entry name" value="RECEPTOR-LIKE SERINE/THREONINE-PROTEIN KINASE SD1-8"/>
    <property type="match status" value="1"/>
</dbReference>
<evidence type="ECO:0000256" key="1">
    <source>
        <dbReference type="ARBA" id="ARBA00004251"/>
    </source>
</evidence>
<dbReference type="Pfam" id="PF01453">
    <property type="entry name" value="B_lectin"/>
    <property type="match status" value="1"/>
</dbReference>
<dbReference type="FunFam" id="3.30.200.20:FF:000195">
    <property type="entry name" value="G-type lectin S-receptor-like serine/threonine-protein kinase"/>
    <property type="match status" value="1"/>
</dbReference>
<dbReference type="PANTHER" id="PTHR27002:SF1082">
    <property type="entry name" value="OS06G0693000 PROTEIN"/>
    <property type="match status" value="1"/>
</dbReference>
<feature type="transmembrane region" description="Helical" evidence="14">
    <location>
        <begin position="445"/>
        <end position="466"/>
    </location>
</feature>
<dbReference type="EC" id="2.7.11.1" evidence="13"/>
<dbReference type="PIRSF" id="PIRSF000641">
    <property type="entry name" value="SRK"/>
    <property type="match status" value="1"/>
</dbReference>
<protein>
    <recommendedName>
        <fullName evidence="13">Receptor-like serine/threonine-protein kinase</fullName>
        <ecNumber evidence="13">2.7.11.1</ecNumber>
    </recommendedName>
</protein>
<dbReference type="SMART" id="SM00108">
    <property type="entry name" value="B_lectin"/>
    <property type="match status" value="1"/>
</dbReference>
<dbReference type="InterPro" id="IPR001245">
    <property type="entry name" value="Ser-Thr/Tyr_kinase_cat_dom"/>
</dbReference>
<evidence type="ECO:0000256" key="8">
    <source>
        <dbReference type="ARBA" id="ARBA00022840"/>
    </source>
</evidence>
<dbReference type="GO" id="GO:0048544">
    <property type="term" value="P:recognition of pollen"/>
    <property type="evidence" value="ECO:0007669"/>
    <property type="project" value="InterPro"/>
</dbReference>
<evidence type="ECO:0000256" key="6">
    <source>
        <dbReference type="ARBA" id="ARBA00022741"/>
    </source>
</evidence>
<accession>A0A6J1CEQ2</accession>
<comment type="catalytic activity">
    <reaction evidence="12 13">
        <text>L-seryl-[protein] + ATP = O-phospho-L-seryl-[protein] + ADP + H(+)</text>
        <dbReference type="Rhea" id="RHEA:17989"/>
        <dbReference type="Rhea" id="RHEA-COMP:9863"/>
        <dbReference type="Rhea" id="RHEA-COMP:11604"/>
        <dbReference type="ChEBI" id="CHEBI:15378"/>
        <dbReference type="ChEBI" id="CHEBI:29999"/>
        <dbReference type="ChEBI" id="CHEBI:30616"/>
        <dbReference type="ChEBI" id="CHEBI:83421"/>
        <dbReference type="ChEBI" id="CHEBI:456216"/>
        <dbReference type="EC" id="2.7.11.1"/>
    </reaction>
</comment>
<dbReference type="InterPro" id="IPR036426">
    <property type="entry name" value="Bulb-type_lectin_dom_sf"/>
</dbReference>
<dbReference type="PROSITE" id="PS50927">
    <property type="entry name" value="BULB_LECTIN"/>
    <property type="match status" value="1"/>
</dbReference>
<dbReference type="AlphaFoldDB" id="A0A6J1CEQ2"/>
<dbReference type="SUPFAM" id="SSF51110">
    <property type="entry name" value="alpha-D-mannose-specific plant lectins"/>
    <property type="match status" value="1"/>
</dbReference>